<evidence type="ECO:0008006" key="3">
    <source>
        <dbReference type="Google" id="ProtNLM"/>
    </source>
</evidence>
<dbReference type="AlphaFoldDB" id="A0A7W3PMW3"/>
<dbReference type="InterPro" id="IPR012467">
    <property type="entry name" value="DUF1684"/>
</dbReference>
<dbReference type="PANTHER" id="PTHR41913:SF1">
    <property type="entry name" value="DUF1684 DOMAIN-CONTAINING PROTEIN"/>
    <property type="match status" value="1"/>
</dbReference>
<evidence type="ECO:0000313" key="1">
    <source>
        <dbReference type="EMBL" id="MBA8817618.1"/>
    </source>
</evidence>
<reference evidence="1 2" key="1">
    <citation type="submission" date="2020-07" db="EMBL/GenBank/DDBJ databases">
        <title>Sequencing the genomes of 1000 actinobacteria strains.</title>
        <authorList>
            <person name="Klenk H.-P."/>
        </authorList>
    </citation>
    <scope>NUCLEOTIDE SEQUENCE [LARGE SCALE GENOMIC DNA]</scope>
    <source>
        <strain evidence="1 2">DSM 27576</strain>
    </source>
</reference>
<dbReference type="Pfam" id="PF07920">
    <property type="entry name" value="DUF1684"/>
    <property type="match status" value="1"/>
</dbReference>
<dbReference type="RefSeq" id="WP_167045013.1">
    <property type="nucleotide sequence ID" value="NZ_JAAOZB010000001.1"/>
</dbReference>
<comment type="caution">
    <text evidence="1">The sequence shown here is derived from an EMBL/GenBank/DDBJ whole genome shotgun (WGS) entry which is preliminary data.</text>
</comment>
<gene>
    <name evidence="1" type="ORF">FHX48_002723</name>
</gene>
<sequence>MSAAEDHARWREQRRSAVTAPTGNLALIETRWTGEVPDIEAAKRSAPSSATVTPLQRTGIDSGLPEHGLRVWDAQSPAINSFEKIDAYDYDPSWVITAQFIPVGEGRTVPFEHIRDNGGTRNLVVPGDIVFTLDGNDYSLSAFDDGGQLLLVFADQTNGSETYGSGRFLFVDRSAEDSENVTLDFNRAFVPPCGFSAKYNCPLPPATNRFSLPIRAGEKNVVFRDDFDIYAA</sequence>
<keyword evidence="2" id="KW-1185">Reference proteome</keyword>
<accession>A0A7W3PMW3</accession>
<evidence type="ECO:0000313" key="2">
    <source>
        <dbReference type="Proteomes" id="UP000526083"/>
    </source>
</evidence>
<protein>
    <recommendedName>
        <fullName evidence="3">DUF1684 domain-containing protein</fullName>
    </recommendedName>
</protein>
<dbReference type="PANTHER" id="PTHR41913">
    <property type="entry name" value="DUF1684 DOMAIN-CONTAINING PROTEIN"/>
    <property type="match status" value="1"/>
</dbReference>
<dbReference type="EMBL" id="JACGWY010000008">
    <property type="protein sequence ID" value="MBA8817618.1"/>
    <property type="molecule type" value="Genomic_DNA"/>
</dbReference>
<dbReference type="Proteomes" id="UP000526083">
    <property type="component" value="Unassembled WGS sequence"/>
</dbReference>
<organism evidence="1 2">
    <name type="scientific">Microbacterium halimionae</name>
    <dbReference type="NCBI Taxonomy" id="1526413"/>
    <lineage>
        <taxon>Bacteria</taxon>
        <taxon>Bacillati</taxon>
        <taxon>Actinomycetota</taxon>
        <taxon>Actinomycetes</taxon>
        <taxon>Micrococcales</taxon>
        <taxon>Microbacteriaceae</taxon>
        <taxon>Microbacterium</taxon>
    </lineage>
</organism>
<name>A0A7W3PMW3_9MICO</name>
<proteinExistence type="predicted"/>